<reference evidence="1" key="1">
    <citation type="submission" date="2021-11" db="EMBL/GenBank/DDBJ databases">
        <authorList>
            <consortium name="Genoscope - CEA"/>
            <person name="William W."/>
        </authorList>
    </citation>
    <scope>NUCLEOTIDE SEQUENCE</scope>
</reference>
<keyword evidence="2" id="KW-1185">Reference proteome</keyword>
<dbReference type="AlphaFoldDB" id="A0A8J2S2Y2"/>
<comment type="caution">
    <text evidence="1">The sequence shown here is derived from an EMBL/GenBank/DDBJ whole genome shotgun (WGS) entry which is preliminary data.</text>
</comment>
<evidence type="ECO:0000313" key="1">
    <source>
        <dbReference type="EMBL" id="CAH0363702.1"/>
    </source>
</evidence>
<organism evidence="1 2">
    <name type="scientific">Pelagomonas calceolata</name>
    <dbReference type="NCBI Taxonomy" id="35677"/>
    <lineage>
        <taxon>Eukaryota</taxon>
        <taxon>Sar</taxon>
        <taxon>Stramenopiles</taxon>
        <taxon>Ochrophyta</taxon>
        <taxon>Pelagophyceae</taxon>
        <taxon>Pelagomonadales</taxon>
        <taxon>Pelagomonadaceae</taxon>
        <taxon>Pelagomonas</taxon>
    </lineage>
</organism>
<dbReference type="EMBL" id="CAKKNE010000001">
    <property type="protein sequence ID" value="CAH0363702.1"/>
    <property type="molecule type" value="Genomic_DNA"/>
</dbReference>
<evidence type="ECO:0000313" key="2">
    <source>
        <dbReference type="Proteomes" id="UP000789595"/>
    </source>
</evidence>
<protein>
    <submittedName>
        <fullName evidence="1">Uncharacterized protein</fullName>
    </submittedName>
</protein>
<name>A0A8J2S2Y2_9STRA</name>
<gene>
    <name evidence="1" type="ORF">PECAL_1P00250</name>
</gene>
<accession>A0A8J2S2Y2</accession>
<sequence length="184" mass="20051">MRAEHKRGNAPVDRRARLVNGQYLKKAHKLDMKYNSVGGVECGPMENAIRSRGEVCGLAFGSAGEASADVHRLARVCADEIAGKQFRKGLIDADSVEDAAAMIQAQIYREWGVAIVKGRAECLLALLECTVPNASPRSKVACGKSRDKLIERANVAHCSGGFAEAVQLRRRYAAMKEAARARRR</sequence>
<dbReference type="Proteomes" id="UP000789595">
    <property type="component" value="Unassembled WGS sequence"/>
</dbReference>
<proteinExistence type="predicted"/>